<keyword evidence="2" id="KW-1185">Reference proteome</keyword>
<name>A0A1Z5J845_FISSO</name>
<dbReference type="OrthoDB" id="45588at2759"/>
<accession>A0A1Z5J845</accession>
<dbReference type="Proteomes" id="UP000198406">
    <property type="component" value="Unassembled WGS sequence"/>
</dbReference>
<dbReference type="InParanoid" id="A0A1Z5J845"/>
<sequence>MKALELPPILSAALPGIRWPLEMEAPPLHFRSLDEMKQIRSGKLPDLELFRDVPGSLDSFFPLHEMKTETRHFGTISIALILLGHGLTDECHDLITPLSWPNDIHFAHGPSIYHEVLPSARAYASYVHSLVHRKEAFHHGEFGLMGFQNANYWSNAANSPPGVNNLPHTDLHREISSLAGEFADHEPVKIWCSTNLDDTSPIFDARMLHQLCANVQKQNPRDSVMRNFAERAVESEIRVLLTKTLRNAGFVFQDSVVLQRHTDSCIVEVSTEADLVNIALSASRKVSSAHLDQFRSQGSVILRGILNCPVNKSSAIAAAAGLACRLLDSPGCKLMTDANGSHNEDVVEVGFSFTEQTLDVGNGALYLRDGDAWVSEKNINHPSLTKYSFEAASKESPDLAFLNPLHGARGETPTTVAQWSKGTIF</sequence>
<organism evidence="1 2">
    <name type="scientific">Fistulifera solaris</name>
    <name type="common">Oleaginous diatom</name>
    <dbReference type="NCBI Taxonomy" id="1519565"/>
    <lineage>
        <taxon>Eukaryota</taxon>
        <taxon>Sar</taxon>
        <taxon>Stramenopiles</taxon>
        <taxon>Ochrophyta</taxon>
        <taxon>Bacillariophyta</taxon>
        <taxon>Bacillariophyceae</taxon>
        <taxon>Bacillariophycidae</taxon>
        <taxon>Naviculales</taxon>
        <taxon>Naviculaceae</taxon>
        <taxon>Fistulifera</taxon>
    </lineage>
</organism>
<reference evidence="1 2" key="1">
    <citation type="journal article" date="2015" name="Plant Cell">
        <title>Oil accumulation by the oleaginous diatom Fistulifera solaris as revealed by the genome and transcriptome.</title>
        <authorList>
            <person name="Tanaka T."/>
            <person name="Maeda Y."/>
            <person name="Veluchamy A."/>
            <person name="Tanaka M."/>
            <person name="Abida H."/>
            <person name="Marechal E."/>
            <person name="Bowler C."/>
            <person name="Muto M."/>
            <person name="Sunaga Y."/>
            <person name="Tanaka M."/>
            <person name="Yoshino T."/>
            <person name="Taniguchi T."/>
            <person name="Fukuda Y."/>
            <person name="Nemoto M."/>
            <person name="Matsumoto M."/>
            <person name="Wong P.S."/>
            <person name="Aburatani S."/>
            <person name="Fujibuchi W."/>
        </authorList>
    </citation>
    <scope>NUCLEOTIDE SEQUENCE [LARGE SCALE GENOMIC DNA]</scope>
    <source>
        <strain evidence="1 2">JPCC DA0580</strain>
    </source>
</reference>
<proteinExistence type="predicted"/>
<protein>
    <submittedName>
        <fullName evidence="1">Uncharacterized protein</fullName>
    </submittedName>
</protein>
<evidence type="ECO:0000313" key="2">
    <source>
        <dbReference type="Proteomes" id="UP000198406"/>
    </source>
</evidence>
<gene>
    <name evidence="1" type="ORF">FisN_11Lh019</name>
</gene>
<comment type="caution">
    <text evidence="1">The sequence shown here is derived from an EMBL/GenBank/DDBJ whole genome shotgun (WGS) entry which is preliminary data.</text>
</comment>
<evidence type="ECO:0000313" key="1">
    <source>
        <dbReference type="EMBL" id="GAX09988.1"/>
    </source>
</evidence>
<dbReference type="EMBL" id="BDSP01000013">
    <property type="protein sequence ID" value="GAX09988.1"/>
    <property type="molecule type" value="Genomic_DNA"/>
</dbReference>
<dbReference type="AlphaFoldDB" id="A0A1Z5J845"/>